<protein>
    <submittedName>
        <fullName evidence="1">Uncharacterized protein</fullName>
    </submittedName>
</protein>
<reference evidence="1" key="1">
    <citation type="journal article" date="2015" name="Nature">
        <title>Complex archaea that bridge the gap between prokaryotes and eukaryotes.</title>
        <authorList>
            <person name="Spang A."/>
            <person name="Saw J.H."/>
            <person name="Jorgensen S.L."/>
            <person name="Zaremba-Niedzwiedzka K."/>
            <person name="Martijn J."/>
            <person name="Lind A.E."/>
            <person name="van Eijk R."/>
            <person name="Schleper C."/>
            <person name="Guy L."/>
            <person name="Ettema T.J."/>
        </authorList>
    </citation>
    <scope>NUCLEOTIDE SEQUENCE</scope>
</reference>
<organism evidence="1">
    <name type="scientific">marine sediment metagenome</name>
    <dbReference type="NCBI Taxonomy" id="412755"/>
    <lineage>
        <taxon>unclassified sequences</taxon>
        <taxon>metagenomes</taxon>
        <taxon>ecological metagenomes</taxon>
    </lineage>
</organism>
<evidence type="ECO:0000313" key="1">
    <source>
        <dbReference type="EMBL" id="KKN32022.1"/>
    </source>
</evidence>
<dbReference type="EMBL" id="LAZR01002282">
    <property type="protein sequence ID" value="KKN32022.1"/>
    <property type="molecule type" value="Genomic_DNA"/>
</dbReference>
<sequence length="55" mass="6791">MLKRRRTQKLKRNVIYSTATRRRIMLRGLHKKIIWRRRMFAMQQMEAPIPEPLAN</sequence>
<name>A0A0F9Q519_9ZZZZ</name>
<dbReference type="AlphaFoldDB" id="A0A0F9Q519"/>
<gene>
    <name evidence="1" type="ORF">LCGC14_0818060</name>
</gene>
<comment type="caution">
    <text evidence="1">The sequence shown here is derived from an EMBL/GenBank/DDBJ whole genome shotgun (WGS) entry which is preliminary data.</text>
</comment>
<accession>A0A0F9Q519</accession>
<proteinExistence type="predicted"/>